<organism evidence="13 14">
    <name type="scientific">Cloacimonas acidaminovorans (strain Evry)</name>
    <dbReference type="NCBI Taxonomy" id="459349"/>
    <lineage>
        <taxon>Bacteria</taxon>
        <taxon>Pseudomonadati</taxon>
        <taxon>Candidatus Cloacimonadota</taxon>
        <taxon>Candidatus Cloacimonadia</taxon>
        <taxon>Candidatus Cloacimonadales</taxon>
        <taxon>Candidatus Cloacimonadaceae</taxon>
        <taxon>Candidatus Cloacimonas</taxon>
    </lineage>
</organism>
<dbReference type="SMART" id="SM00382">
    <property type="entry name" value="AAA"/>
    <property type="match status" value="1"/>
</dbReference>
<feature type="domain" description="AAA+ ATPase" evidence="12">
    <location>
        <begin position="37"/>
        <end position="179"/>
    </location>
</feature>
<evidence type="ECO:0000259" key="12">
    <source>
        <dbReference type="SMART" id="SM00382"/>
    </source>
</evidence>
<dbReference type="InterPro" id="IPR008921">
    <property type="entry name" value="DNA_pol3_clamp-load_cplx_C"/>
</dbReference>
<dbReference type="InterPro" id="IPR027417">
    <property type="entry name" value="P-loop_NTPase"/>
</dbReference>
<evidence type="ECO:0000256" key="7">
    <source>
        <dbReference type="ARBA" id="ARBA00022833"/>
    </source>
</evidence>
<dbReference type="KEGG" id="caci:CLOAM1210"/>
<dbReference type="GO" id="GO:0005524">
    <property type="term" value="F:ATP binding"/>
    <property type="evidence" value="ECO:0007669"/>
    <property type="project" value="UniProtKB-KW"/>
</dbReference>
<keyword evidence="4 11" id="KW-0235">DNA replication</keyword>
<dbReference type="FunFam" id="3.40.50.300:FF:000014">
    <property type="entry name" value="DNA polymerase III subunit gamma/tau"/>
    <property type="match status" value="1"/>
</dbReference>
<dbReference type="InterPro" id="IPR022754">
    <property type="entry name" value="DNA_pol_III_gamma-3"/>
</dbReference>
<dbReference type="NCBIfam" id="TIGR02397">
    <property type="entry name" value="dnaX_nterm"/>
    <property type="match status" value="1"/>
</dbReference>
<dbReference type="SUPFAM" id="SSF52540">
    <property type="entry name" value="P-loop containing nucleoside triphosphate hydrolases"/>
    <property type="match status" value="1"/>
</dbReference>
<comment type="catalytic activity">
    <reaction evidence="10 11">
        <text>DNA(n) + a 2'-deoxyribonucleoside 5'-triphosphate = DNA(n+1) + diphosphate</text>
        <dbReference type="Rhea" id="RHEA:22508"/>
        <dbReference type="Rhea" id="RHEA-COMP:17339"/>
        <dbReference type="Rhea" id="RHEA-COMP:17340"/>
        <dbReference type="ChEBI" id="CHEBI:33019"/>
        <dbReference type="ChEBI" id="CHEBI:61560"/>
        <dbReference type="ChEBI" id="CHEBI:173112"/>
        <dbReference type="EC" id="2.7.7.7"/>
    </reaction>
</comment>
<name>B0VJV5_CLOAI</name>
<evidence type="ECO:0000313" key="14">
    <source>
        <dbReference type="Proteomes" id="UP000002019"/>
    </source>
</evidence>
<dbReference type="Gene3D" id="1.20.272.10">
    <property type="match status" value="1"/>
</dbReference>
<keyword evidence="6 11" id="KW-0547">Nucleotide-binding</keyword>
<keyword evidence="5" id="KW-0479">Metal-binding</keyword>
<dbReference type="FunFam" id="1.10.8.60:FF:000013">
    <property type="entry name" value="DNA polymerase III subunit gamma/tau"/>
    <property type="match status" value="1"/>
</dbReference>
<reference evidence="13 14" key="1">
    <citation type="journal article" date="2008" name="J. Bacteriol.">
        <title>'Candidatus Cloacamonas acidaminovorans': genome sequence reconstruction provides a first glimpse of a new bacterial division.</title>
        <authorList>
            <person name="Pelletier E."/>
            <person name="Kreimeyer A."/>
            <person name="Bocs S."/>
            <person name="Rouy Z."/>
            <person name="Gyapay G."/>
            <person name="Chouari R."/>
            <person name="Riviere D."/>
            <person name="Ganesan A."/>
            <person name="Daegelen P."/>
            <person name="Sghir A."/>
            <person name="Cohen G.N."/>
            <person name="Medigue C."/>
            <person name="Weissenbach J."/>
            <person name="Le Paslier D."/>
        </authorList>
    </citation>
    <scope>NUCLEOTIDE SEQUENCE [LARGE SCALE GENOMIC DNA]</scope>
    <source>
        <strain evidence="14">Evry</strain>
    </source>
</reference>
<keyword evidence="2 11" id="KW-0808">Transferase</keyword>
<keyword evidence="8 11" id="KW-0067">ATP-binding</keyword>
<evidence type="ECO:0000256" key="1">
    <source>
        <dbReference type="ARBA" id="ARBA00006360"/>
    </source>
</evidence>
<evidence type="ECO:0000256" key="11">
    <source>
        <dbReference type="RuleBase" id="RU364063"/>
    </source>
</evidence>
<dbReference type="SUPFAM" id="SSF48019">
    <property type="entry name" value="post-AAA+ oligomerization domain-like"/>
    <property type="match status" value="1"/>
</dbReference>
<dbReference type="RefSeq" id="WP_015424929.1">
    <property type="nucleotide sequence ID" value="NC_020449.1"/>
</dbReference>
<dbReference type="STRING" id="459349.CLOAM1210"/>
<evidence type="ECO:0000256" key="5">
    <source>
        <dbReference type="ARBA" id="ARBA00022723"/>
    </source>
</evidence>
<keyword evidence="14" id="KW-1185">Reference proteome</keyword>
<dbReference type="GO" id="GO:0003677">
    <property type="term" value="F:DNA binding"/>
    <property type="evidence" value="ECO:0007669"/>
    <property type="project" value="InterPro"/>
</dbReference>
<dbReference type="InterPro" id="IPR045085">
    <property type="entry name" value="HLD_clamp_pol_III_gamma_tau"/>
</dbReference>
<dbReference type="AlphaFoldDB" id="B0VJV5"/>
<dbReference type="GO" id="GO:0046872">
    <property type="term" value="F:metal ion binding"/>
    <property type="evidence" value="ECO:0007669"/>
    <property type="project" value="UniProtKB-KW"/>
</dbReference>
<dbReference type="CDD" id="cd18137">
    <property type="entry name" value="HLD_clamp_pol_III_gamma_tau"/>
    <property type="match status" value="1"/>
</dbReference>
<dbReference type="PANTHER" id="PTHR11669:SF0">
    <property type="entry name" value="PROTEIN STICHEL-LIKE 2"/>
    <property type="match status" value="1"/>
</dbReference>
<dbReference type="Pfam" id="PF13177">
    <property type="entry name" value="DNA_pol3_delta2"/>
    <property type="match status" value="1"/>
</dbReference>
<evidence type="ECO:0000256" key="3">
    <source>
        <dbReference type="ARBA" id="ARBA00022695"/>
    </source>
</evidence>
<proteinExistence type="inferred from homology"/>
<dbReference type="Proteomes" id="UP000002019">
    <property type="component" value="Chromosome"/>
</dbReference>
<dbReference type="GO" id="GO:0006261">
    <property type="term" value="P:DNA-templated DNA replication"/>
    <property type="evidence" value="ECO:0007669"/>
    <property type="project" value="TreeGrafter"/>
</dbReference>
<dbReference type="HOGENOM" id="CLU_006229_0_3_0"/>
<dbReference type="NCBIfam" id="NF004046">
    <property type="entry name" value="PRK05563.1"/>
    <property type="match status" value="1"/>
</dbReference>
<keyword evidence="9 11" id="KW-0239">DNA-directed DNA polymerase</keyword>
<evidence type="ECO:0000256" key="8">
    <source>
        <dbReference type="ARBA" id="ARBA00022840"/>
    </source>
</evidence>
<dbReference type="InterPro" id="IPR001270">
    <property type="entry name" value="ClpA/B"/>
</dbReference>
<protein>
    <recommendedName>
        <fullName evidence="11">DNA polymerase III subunit gamma/tau</fullName>
        <ecNumber evidence="11">2.7.7.7</ecNumber>
    </recommendedName>
</protein>
<dbReference type="Gene3D" id="1.10.8.60">
    <property type="match status" value="1"/>
</dbReference>
<evidence type="ECO:0000256" key="2">
    <source>
        <dbReference type="ARBA" id="ARBA00022679"/>
    </source>
</evidence>
<keyword evidence="7" id="KW-0862">Zinc</keyword>
<dbReference type="Gene3D" id="3.40.50.300">
    <property type="entry name" value="P-loop containing nucleotide triphosphate hydrolases"/>
    <property type="match status" value="1"/>
</dbReference>
<dbReference type="InterPro" id="IPR012763">
    <property type="entry name" value="DNA_pol_III_sug/sutau_N"/>
</dbReference>
<comment type="similarity">
    <text evidence="1 11">Belongs to the DnaX/STICHEL family.</text>
</comment>
<dbReference type="PANTHER" id="PTHR11669">
    <property type="entry name" value="REPLICATION FACTOR C / DNA POLYMERASE III GAMMA-TAU SUBUNIT"/>
    <property type="match status" value="1"/>
</dbReference>
<evidence type="ECO:0000256" key="9">
    <source>
        <dbReference type="ARBA" id="ARBA00022932"/>
    </source>
</evidence>
<dbReference type="InterPro" id="IPR050238">
    <property type="entry name" value="DNA_Rep/Repair_Clamp_Loader"/>
</dbReference>
<evidence type="ECO:0000256" key="6">
    <source>
        <dbReference type="ARBA" id="ARBA00022741"/>
    </source>
</evidence>
<dbReference type="eggNOG" id="COG2812">
    <property type="taxonomic scope" value="Bacteria"/>
</dbReference>
<evidence type="ECO:0000313" key="13">
    <source>
        <dbReference type="EMBL" id="CAO81071.1"/>
    </source>
</evidence>
<dbReference type="Pfam" id="PF12169">
    <property type="entry name" value="DNA_pol3_gamma3"/>
    <property type="match status" value="1"/>
</dbReference>
<comment type="function">
    <text evidence="11">DNA polymerase III is a complex, multichain enzyme responsible for most of the replicative synthesis in bacteria. This DNA polymerase also exhibits 3' to 5' exonuclease activity.</text>
</comment>
<dbReference type="GO" id="GO:0009360">
    <property type="term" value="C:DNA polymerase III complex"/>
    <property type="evidence" value="ECO:0007669"/>
    <property type="project" value="InterPro"/>
</dbReference>
<dbReference type="EC" id="2.7.7.7" evidence="11"/>
<dbReference type="GO" id="GO:0003887">
    <property type="term" value="F:DNA-directed DNA polymerase activity"/>
    <property type="evidence" value="ECO:0007669"/>
    <property type="project" value="UniProtKB-KW"/>
</dbReference>
<evidence type="ECO:0000256" key="10">
    <source>
        <dbReference type="ARBA" id="ARBA00049244"/>
    </source>
</evidence>
<comment type="subunit">
    <text evidence="11">DNA polymerase III contains a core (composed of alpha, epsilon and theta chains) that associates with a tau subunit. This core dimerizes to form the POLIII' complex. PolIII' associates with the gamma complex (composed of gamma, delta, delta', psi and chi chains) and with the beta chain to form the complete DNA polymerase III complex.</text>
</comment>
<dbReference type="CDD" id="cd00009">
    <property type="entry name" value="AAA"/>
    <property type="match status" value="1"/>
</dbReference>
<gene>
    <name evidence="11" type="primary">dnaX</name>
    <name evidence="13" type="ordered locus">CLOAM1210</name>
</gene>
<sequence>MSYIVLARKYRPQNFKEVYAQEHITEILQSAIATNRIAHAYLFTGPRGVGKTSLARILAKSLNCVNGPTTTPCNACSNCLEITAGTSPDVIEIDGASNTSVDDIRELQRELLYPASSSNYKIYIIDEVHMLSKNAFNALLKTLEEPPDNVIFIFATTEPQKVLPTIISRCQRYDFKRIPIASIVQRLQEISVLEGIKIDSESLYLIARKADGGMRDALSLMDQAISYCLNNITIDKVRQIFGMIPNQVYQKFLTLIYNKDTQGLINELHLIFEQGIDLQEFIANMQEFVRILILRKLQVQIKDINPDELSLFDELAELFGQNKLLYILSYLIACRNDLRGSSNPYLILEALMIKLCKLDEMEDIASLIGKININAFAQPVSMASPTTAKTIQSSYVASSAEVPLREETIVAKMEFNQENLEQLWQRIITRAKKISQMCALALDATTDRKVEGRKLCLTVESNTNFRCLKSNQEKLEESISELFEKPISISLQLQETEPPTKVNIQHKTLEDIKQENPELAKFIDLTDSVLVKS</sequence>
<dbReference type="PRINTS" id="PR00300">
    <property type="entry name" value="CLPPROTEASEA"/>
</dbReference>
<evidence type="ECO:0000256" key="4">
    <source>
        <dbReference type="ARBA" id="ARBA00022705"/>
    </source>
</evidence>
<keyword evidence="3 11" id="KW-0548">Nucleotidyltransferase</keyword>
<dbReference type="InterPro" id="IPR003593">
    <property type="entry name" value="AAA+_ATPase"/>
</dbReference>
<dbReference type="OrthoDB" id="9810148at2"/>
<dbReference type="Pfam" id="PF22608">
    <property type="entry name" value="DNAX_ATPase_lid"/>
    <property type="match status" value="1"/>
</dbReference>
<accession>B0VJV5</accession>
<dbReference type="EMBL" id="CU466930">
    <property type="protein sequence ID" value="CAO81071.1"/>
    <property type="molecule type" value="Genomic_DNA"/>
</dbReference>